<proteinExistence type="predicted"/>
<sequence length="185" mass="20826">MFQHDLFPSERCDEQAKRSASRPPLDLPAILERLTASCERPRYSFMVLNLIAQAGAGTGSAGPHIREGDTIIPIRDWLCDALLPVAQRDPRRLALSQKVRRELEAERVLPADLELAQRLVDEKVGERLRRSGRTNVSRAVSELVRAGLITRHYQGYRVDHRNRGAKRQAVYTVVPEARRALGSGK</sequence>
<feature type="compositionally biased region" description="Basic and acidic residues" evidence="1">
    <location>
        <begin position="7"/>
        <end position="17"/>
    </location>
</feature>
<feature type="region of interest" description="Disordered" evidence="1">
    <location>
        <begin position="1"/>
        <end position="20"/>
    </location>
</feature>
<comment type="caution">
    <text evidence="2">The sequence shown here is derived from an EMBL/GenBank/DDBJ whole genome shotgun (WGS) entry which is preliminary data.</text>
</comment>
<keyword evidence="3" id="KW-1185">Reference proteome</keyword>
<reference evidence="2 3" key="1">
    <citation type="submission" date="2021-07" db="EMBL/GenBank/DDBJ databases">
        <title>Sphingomonas sp.</title>
        <authorList>
            <person name="Feng G."/>
            <person name="Li J."/>
            <person name="Pan M."/>
        </authorList>
    </citation>
    <scope>NUCLEOTIDE SEQUENCE [LARGE SCALE GENOMIC DNA]</scope>
    <source>
        <strain evidence="2 3">RRHST34</strain>
    </source>
</reference>
<organism evidence="2 3">
    <name type="scientific">Sphingomonas citri</name>
    <dbReference type="NCBI Taxonomy" id="2862499"/>
    <lineage>
        <taxon>Bacteria</taxon>
        <taxon>Pseudomonadati</taxon>
        <taxon>Pseudomonadota</taxon>
        <taxon>Alphaproteobacteria</taxon>
        <taxon>Sphingomonadales</taxon>
        <taxon>Sphingomonadaceae</taxon>
        <taxon>Sphingomonas</taxon>
    </lineage>
</organism>
<evidence type="ECO:0000313" key="3">
    <source>
        <dbReference type="Proteomes" id="UP000759103"/>
    </source>
</evidence>
<gene>
    <name evidence="2" type="ORF">KZ820_06740</name>
</gene>
<dbReference type="EMBL" id="JAHXZN010000001">
    <property type="protein sequence ID" value="MBW6530427.1"/>
    <property type="molecule type" value="Genomic_DNA"/>
</dbReference>
<name>A0ABS7BLT2_9SPHN</name>
<dbReference type="Proteomes" id="UP000759103">
    <property type="component" value="Unassembled WGS sequence"/>
</dbReference>
<evidence type="ECO:0000313" key="2">
    <source>
        <dbReference type="EMBL" id="MBW6530427.1"/>
    </source>
</evidence>
<dbReference type="RefSeq" id="WP_219747789.1">
    <property type="nucleotide sequence ID" value="NZ_JAHXZN010000001.1"/>
</dbReference>
<evidence type="ECO:0000256" key="1">
    <source>
        <dbReference type="SAM" id="MobiDB-lite"/>
    </source>
</evidence>
<protein>
    <submittedName>
        <fullName evidence="2">Uncharacterized protein</fullName>
    </submittedName>
</protein>
<accession>A0ABS7BLT2</accession>